<dbReference type="PANTHER" id="PTHR14534">
    <property type="entry name" value="VACUOLAR IMPORT AND DEGRADATION PROTEIN 24"/>
    <property type="match status" value="1"/>
</dbReference>
<dbReference type="STRING" id="101127.A0A1X2GUP7"/>
<dbReference type="Proteomes" id="UP000242146">
    <property type="component" value="Unassembled WGS sequence"/>
</dbReference>
<comment type="similarity">
    <text evidence="1">Belongs to the GID4/VID24 family.</text>
</comment>
<dbReference type="OrthoDB" id="62at2759"/>
<feature type="region of interest" description="Disordered" evidence="2">
    <location>
        <begin position="1"/>
        <end position="56"/>
    </location>
</feature>
<sequence>MPIPSSITKPTSVSAPCKTPEESSPKDIPSAPNITTDKPPHPISKQPRSLLRSRRIDEDGTSLSYKRIPNGYYGSLYPGSTFVGSQKCSDKEYDVVVDILNVNLEESTISGYLNIKGLTDAFPELTTYFEGEIIGPKYSFLTRKWQAQHYIDVKHWTKFPSFSKYVDYFNSDDFEYDPTDNDCVYMRWKEKFLVPDHHIQNVDGASFAGFYYVCFNRTTNTICGMYFYKHFTHWFQELLLEHKVDHHRSFASYEFR</sequence>
<feature type="compositionally biased region" description="Polar residues" evidence="2">
    <location>
        <begin position="1"/>
        <end position="14"/>
    </location>
</feature>
<dbReference type="GO" id="GO:0034657">
    <property type="term" value="C:GID complex"/>
    <property type="evidence" value="ECO:0007669"/>
    <property type="project" value="TreeGrafter"/>
</dbReference>
<reference evidence="3 4" key="1">
    <citation type="submission" date="2016-07" db="EMBL/GenBank/DDBJ databases">
        <title>Pervasive Adenine N6-methylation of Active Genes in Fungi.</title>
        <authorList>
            <consortium name="DOE Joint Genome Institute"/>
            <person name="Mondo S.J."/>
            <person name="Dannebaum R.O."/>
            <person name="Kuo R.C."/>
            <person name="Labutti K."/>
            <person name="Haridas S."/>
            <person name="Kuo A."/>
            <person name="Salamov A."/>
            <person name="Ahrendt S.R."/>
            <person name="Lipzen A."/>
            <person name="Sullivan W."/>
            <person name="Andreopoulos W.B."/>
            <person name="Clum A."/>
            <person name="Lindquist E."/>
            <person name="Daum C."/>
            <person name="Ramamoorthy G.K."/>
            <person name="Gryganskyi A."/>
            <person name="Culley D."/>
            <person name="Magnuson J.K."/>
            <person name="James T.Y."/>
            <person name="O'Malley M.A."/>
            <person name="Stajich J.E."/>
            <person name="Spatafora J.W."/>
            <person name="Visel A."/>
            <person name="Grigoriev I.V."/>
        </authorList>
    </citation>
    <scope>NUCLEOTIDE SEQUENCE [LARGE SCALE GENOMIC DNA]</scope>
    <source>
        <strain evidence="3 4">NRRL 3301</strain>
    </source>
</reference>
<dbReference type="GO" id="GO:0043161">
    <property type="term" value="P:proteasome-mediated ubiquitin-dependent protein catabolic process"/>
    <property type="evidence" value="ECO:0007669"/>
    <property type="project" value="TreeGrafter"/>
</dbReference>
<name>A0A1X2GUP7_9FUNG</name>
<dbReference type="GO" id="GO:0007039">
    <property type="term" value="P:protein catabolic process in the vacuole"/>
    <property type="evidence" value="ECO:0007669"/>
    <property type="project" value="TreeGrafter"/>
</dbReference>
<evidence type="ECO:0000313" key="3">
    <source>
        <dbReference type="EMBL" id="ORX60718.1"/>
    </source>
</evidence>
<dbReference type="GO" id="GO:0005773">
    <property type="term" value="C:vacuole"/>
    <property type="evidence" value="ECO:0007669"/>
    <property type="project" value="GOC"/>
</dbReference>
<dbReference type="InterPro" id="IPR018618">
    <property type="entry name" value="GID4/10-like"/>
</dbReference>
<evidence type="ECO:0008006" key="5">
    <source>
        <dbReference type="Google" id="ProtNLM"/>
    </source>
</evidence>
<dbReference type="PANTHER" id="PTHR14534:SF3">
    <property type="entry name" value="GID COMPLEX SUBUNIT 4 HOMOLOG"/>
    <property type="match status" value="1"/>
</dbReference>
<evidence type="ECO:0000313" key="4">
    <source>
        <dbReference type="Proteomes" id="UP000242146"/>
    </source>
</evidence>
<protein>
    <recommendedName>
        <fullName evidence="5">Vacuolar import and degradation protein</fullName>
    </recommendedName>
</protein>
<dbReference type="Pfam" id="PF09783">
    <property type="entry name" value="Vac_ImportDeg"/>
    <property type="match status" value="1"/>
</dbReference>
<dbReference type="GO" id="GO:0045721">
    <property type="term" value="P:negative regulation of gluconeogenesis"/>
    <property type="evidence" value="ECO:0007669"/>
    <property type="project" value="TreeGrafter"/>
</dbReference>
<dbReference type="GO" id="GO:0006623">
    <property type="term" value="P:protein targeting to vacuole"/>
    <property type="evidence" value="ECO:0007669"/>
    <property type="project" value="TreeGrafter"/>
</dbReference>
<evidence type="ECO:0000256" key="2">
    <source>
        <dbReference type="SAM" id="MobiDB-lite"/>
    </source>
</evidence>
<gene>
    <name evidence="3" type="ORF">DM01DRAFT_1332840</name>
</gene>
<dbReference type="AlphaFoldDB" id="A0A1X2GUP7"/>
<organism evidence="3 4">
    <name type="scientific">Hesseltinella vesiculosa</name>
    <dbReference type="NCBI Taxonomy" id="101127"/>
    <lineage>
        <taxon>Eukaryota</taxon>
        <taxon>Fungi</taxon>
        <taxon>Fungi incertae sedis</taxon>
        <taxon>Mucoromycota</taxon>
        <taxon>Mucoromycotina</taxon>
        <taxon>Mucoromycetes</taxon>
        <taxon>Mucorales</taxon>
        <taxon>Cunninghamellaceae</taxon>
        <taxon>Hesseltinella</taxon>
    </lineage>
</organism>
<comment type="caution">
    <text evidence="3">The sequence shown here is derived from an EMBL/GenBank/DDBJ whole genome shotgun (WGS) entry which is preliminary data.</text>
</comment>
<dbReference type="EMBL" id="MCGT01000004">
    <property type="protein sequence ID" value="ORX60718.1"/>
    <property type="molecule type" value="Genomic_DNA"/>
</dbReference>
<accession>A0A1X2GUP7</accession>
<keyword evidence="4" id="KW-1185">Reference proteome</keyword>
<proteinExistence type="inferred from homology"/>
<evidence type="ECO:0000256" key="1">
    <source>
        <dbReference type="ARBA" id="ARBA00061469"/>
    </source>
</evidence>